<evidence type="ECO:0000256" key="8">
    <source>
        <dbReference type="RuleBase" id="RU361270"/>
    </source>
</evidence>
<dbReference type="Pfam" id="PF00576">
    <property type="entry name" value="Transthyretin"/>
    <property type="match status" value="1"/>
</dbReference>
<evidence type="ECO:0000256" key="7">
    <source>
        <dbReference type="PIRSR" id="PIRSR600895-51"/>
    </source>
</evidence>
<feature type="binding site" evidence="7">
    <location>
        <position position="7"/>
    </location>
    <ligand>
        <name>substrate</name>
    </ligand>
</feature>
<comment type="similarity">
    <text evidence="3 8">Belongs to the transthyretin family. 5-hydroxyisourate hydrolase subfamily.</text>
</comment>
<evidence type="ECO:0000256" key="5">
    <source>
        <dbReference type="ARBA" id="ARBA00022631"/>
    </source>
</evidence>
<sequence length="109" mass="11647">MSYITTHVLDATAGRPASGIAVTLSAVATGEQIATGVTDADGRIADLGPDRLESGHYRVDFSTGDYFAARGQDTFYPQVSITFNVSVDQAHYHVPLLLSPFAYSTYRGS</sequence>
<dbReference type="EMBL" id="AP027452">
    <property type="protein sequence ID" value="BDY31918.1"/>
    <property type="molecule type" value="Genomic_DNA"/>
</dbReference>
<dbReference type="RefSeq" id="WP_286212065.1">
    <property type="nucleotide sequence ID" value="NZ_AP027452.1"/>
</dbReference>
<evidence type="ECO:0000256" key="2">
    <source>
        <dbReference type="ARBA" id="ARBA00002704"/>
    </source>
</evidence>
<dbReference type="GO" id="GO:0006144">
    <property type="term" value="P:purine nucleobase metabolic process"/>
    <property type="evidence" value="ECO:0007669"/>
    <property type="project" value="UniProtKB-KW"/>
</dbReference>
<dbReference type="InterPro" id="IPR023418">
    <property type="entry name" value="Thyroxine_BS"/>
</dbReference>
<organism evidence="10 11">
    <name type="scientific">Mycolicibacterium mageritense</name>
    <name type="common">Mycobacterium mageritense</name>
    <dbReference type="NCBI Taxonomy" id="53462"/>
    <lineage>
        <taxon>Bacteria</taxon>
        <taxon>Bacillati</taxon>
        <taxon>Actinomycetota</taxon>
        <taxon>Actinomycetes</taxon>
        <taxon>Mycobacteriales</taxon>
        <taxon>Mycobacteriaceae</taxon>
        <taxon>Mycolicibacterium</taxon>
    </lineage>
</organism>
<evidence type="ECO:0000256" key="4">
    <source>
        <dbReference type="ARBA" id="ARBA00011881"/>
    </source>
</evidence>
<protein>
    <recommendedName>
        <fullName evidence="8">5-hydroxyisourate hydrolase</fullName>
        <shortName evidence="8">HIU hydrolase</shortName>
        <shortName evidence="8">HIUHase</shortName>
        <ecNumber evidence="8">3.5.2.17</ecNumber>
    </recommendedName>
</protein>
<evidence type="ECO:0000313" key="11">
    <source>
        <dbReference type="Proteomes" id="UP001241092"/>
    </source>
</evidence>
<dbReference type="InterPro" id="IPR014306">
    <property type="entry name" value="Hydroxyisourate_hydrolase"/>
</dbReference>
<feature type="domain" description="Transthyretin/hydroxyisourate hydrolase" evidence="9">
    <location>
        <begin position="4"/>
        <end position="108"/>
    </location>
</feature>
<accession>A0AAI8XRG3</accession>
<keyword evidence="6 8" id="KW-0378">Hydrolase</keyword>
<dbReference type="AlphaFoldDB" id="A0AAI8XRG3"/>
<keyword evidence="5 8" id="KW-0659">Purine metabolism</keyword>
<dbReference type="CDD" id="cd05822">
    <property type="entry name" value="TLP_HIUase"/>
    <property type="match status" value="1"/>
</dbReference>
<dbReference type="PROSITE" id="PS00768">
    <property type="entry name" value="TRANSTHYRETIN_1"/>
    <property type="match status" value="1"/>
</dbReference>
<dbReference type="InterPro" id="IPR023416">
    <property type="entry name" value="Transthyretin/HIU_hydrolase_d"/>
</dbReference>
<proteinExistence type="inferred from homology"/>
<evidence type="ECO:0000256" key="3">
    <source>
        <dbReference type="ARBA" id="ARBA00009850"/>
    </source>
</evidence>
<evidence type="ECO:0000256" key="6">
    <source>
        <dbReference type="ARBA" id="ARBA00022801"/>
    </source>
</evidence>
<dbReference type="SMART" id="SM00095">
    <property type="entry name" value="TR_THY"/>
    <property type="match status" value="1"/>
</dbReference>
<name>A0AAI8XRG3_MYCME</name>
<dbReference type="PANTHER" id="PTHR10395:SF7">
    <property type="entry name" value="5-HYDROXYISOURATE HYDROLASE"/>
    <property type="match status" value="1"/>
</dbReference>
<comment type="catalytic activity">
    <reaction evidence="1 8">
        <text>5-hydroxyisourate + H2O = 5-hydroxy-2-oxo-4-ureido-2,5-dihydro-1H-imidazole-5-carboxylate + H(+)</text>
        <dbReference type="Rhea" id="RHEA:23736"/>
        <dbReference type="ChEBI" id="CHEBI:15377"/>
        <dbReference type="ChEBI" id="CHEBI:15378"/>
        <dbReference type="ChEBI" id="CHEBI:18072"/>
        <dbReference type="ChEBI" id="CHEBI:58639"/>
        <dbReference type="EC" id="3.5.2.17"/>
    </reaction>
</comment>
<dbReference type="InterPro" id="IPR000895">
    <property type="entry name" value="Transthyretin/HIU_hydrolase"/>
</dbReference>
<dbReference type="Gene3D" id="2.60.40.180">
    <property type="entry name" value="Transthyretin/hydroxyisourate hydrolase domain"/>
    <property type="match status" value="1"/>
</dbReference>
<dbReference type="SUPFAM" id="SSF49472">
    <property type="entry name" value="Transthyretin (synonym: prealbumin)"/>
    <property type="match status" value="1"/>
</dbReference>
<dbReference type="Proteomes" id="UP001241092">
    <property type="component" value="Chromosome"/>
</dbReference>
<feature type="binding site" evidence="7">
    <location>
        <position position="43"/>
    </location>
    <ligand>
        <name>substrate</name>
    </ligand>
</feature>
<dbReference type="InterPro" id="IPR036817">
    <property type="entry name" value="Transthyretin/HIU_hydrolase_sf"/>
</dbReference>
<comment type="subunit">
    <text evidence="4 8">Homotetramer.</text>
</comment>
<dbReference type="GO" id="GO:0033971">
    <property type="term" value="F:hydroxyisourate hydrolase activity"/>
    <property type="evidence" value="ECO:0007669"/>
    <property type="project" value="UniProtKB-EC"/>
</dbReference>
<comment type="function">
    <text evidence="2">Catalyzes the hydrolysis of 5-hydroxyisourate (HIU) to 2-oxo-4-hydroxy-4-carboxy-5-ureidoimidazoline (OHCU).</text>
</comment>
<evidence type="ECO:0000259" key="9">
    <source>
        <dbReference type="SMART" id="SM00095"/>
    </source>
</evidence>
<evidence type="ECO:0000313" key="10">
    <source>
        <dbReference type="EMBL" id="BDY31918.1"/>
    </source>
</evidence>
<feature type="binding site" evidence="7">
    <location>
        <position position="106"/>
    </location>
    <ligand>
        <name>substrate</name>
    </ligand>
</feature>
<reference evidence="10" key="1">
    <citation type="submission" date="2023-03" db="EMBL/GenBank/DDBJ databases">
        <title>Draft genome sequence of a Mycolicibacterium mageritense strain H4_3_1 isolated from a hybrid biological-inorganic system reactor.</title>
        <authorList>
            <person name="Feng X."/>
            <person name="Kazama D."/>
            <person name="Sato K."/>
            <person name="Kobayashi H."/>
        </authorList>
    </citation>
    <scope>NUCLEOTIDE SEQUENCE</scope>
    <source>
        <strain evidence="10">H4_3_1</strain>
    </source>
</reference>
<dbReference type="PRINTS" id="PR00189">
    <property type="entry name" value="TRNSTHYRETIN"/>
</dbReference>
<dbReference type="EC" id="3.5.2.17" evidence="8"/>
<gene>
    <name evidence="10" type="primary">hiuH</name>
    <name evidence="10" type="ORF">hbim_05876</name>
</gene>
<evidence type="ECO:0000256" key="1">
    <source>
        <dbReference type="ARBA" id="ARBA00001043"/>
    </source>
</evidence>
<dbReference type="NCBIfam" id="TIGR02962">
    <property type="entry name" value="hdxy_isourate"/>
    <property type="match status" value="1"/>
</dbReference>
<dbReference type="PANTHER" id="PTHR10395">
    <property type="entry name" value="URICASE AND TRANSTHYRETIN-RELATED"/>
    <property type="match status" value="1"/>
</dbReference>